<proteinExistence type="inferred from homology"/>
<evidence type="ECO:0000313" key="6">
    <source>
        <dbReference type="EMBL" id="EGR28683.1"/>
    </source>
</evidence>
<dbReference type="Pfam" id="PF00472">
    <property type="entry name" value="RF-1"/>
    <property type="match status" value="1"/>
</dbReference>
<dbReference type="SUPFAM" id="SSF75620">
    <property type="entry name" value="Release factor"/>
    <property type="match status" value="1"/>
</dbReference>
<dbReference type="eggNOG" id="KOG2726">
    <property type="taxonomic scope" value="Eukaryota"/>
</dbReference>
<dbReference type="InterPro" id="IPR005139">
    <property type="entry name" value="PCRF"/>
</dbReference>
<evidence type="ECO:0000256" key="1">
    <source>
        <dbReference type="ARBA" id="ARBA00010835"/>
    </source>
</evidence>
<organism evidence="6 7">
    <name type="scientific">Ichthyophthirius multifiliis</name>
    <name type="common">White spot disease agent</name>
    <name type="synonym">Ich</name>
    <dbReference type="NCBI Taxonomy" id="5932"/>
    <lineage>
        <taxon>Eukaryota</taxon>
        <taxon>Sar</taxon>
        <taxon>Alveolata</taxon>
        <taxon>Ciliophora</taxon>
        <taxon>Intramacronucleata</taxon>
        <taxon>Oligohymenophorea</taxon>
        <taxon>Hymenostomatida</taxon>
        <taxon>Ophryoglenina</taxon>
        <taxon>Ichthyophthirius</taxon>
    </lineage>
</organism>
<protein>
    <submittedName>
        <fullName evidence="6">Peptide chain release factor 1, putative</fullName>
    </submittedName>
</protein>
<evidence type="ECO:0000256" key="2">
    <source>
        <dbReference type="ARBA" id="ARBA00022481"/>
    </source>
</evidence>
<evidence type="ECO:0000256" key="3">
    <source>
        <dbReference type="ARBA" id="ARBA00022917"/>
    </source>
</evidence>
<dbReference type="Gene3D" id="6.10.140.1950">
    <property type="match status" value="1"/>
</dbReference>
<dbReference type="PANTHER" id="PTHR43804:SF7">
    <property type="entry name" value="LD18447P"/>
    <property type="match status" value="1"/>
</dbReference>
<dbReference type="GeneID" id="14904765"/>
<dbReference type="GO" id="GO:0003747">
    <property type="term" value="F:translation release factor activity"/>
    <property type="evidence" value="ECO:0007669"/>
    <property type="project" value="InterPro"/>
</dbReference>
<evidence type="ECO:0000256" key="4">
    <source>
        <dbReference type="SAM" id="Coils"/>
    </source>
</evidence>
<feature type="domain" description="Peptide chain release factor" evidence="5">
    <location>
        <begin position="85"/>
        <end position="203"/>
    </location>
</feature>
<feature type="non-terminal residue" evidence="6">
    <location>
        <position position="1"/>
    </location>
</feature>
<dbReference type="Gene3D" id="3.30.160.20">
    <property type="match status" value="1"/>
</dbReference>
<keyword evidence="4" id="KW-0175">Coiled coil</keyword>
<dbReference type="STRING" id="857967.G0R1I2"/>
<comment type="similarity">
    <text evidence="1">Belongs to the prokaryotic/mitochondrial release factor family.</text>
</comment>
<dbReference type="InterPro" id="IPR000352">
    <property type="entry name" value="Pep_chain_release_fac_I"/>
</dbReference>
<dbReference type="OMA" id="DHRVGFK"/>
<evidence type="ECO:0000313" key="7">
    <source>
        <dbReference type="Proteomes" id="UP000008983"/>
    </source>
</evidence>
<keyword evidence="2" id="KW-0488">Methylation</keyword>
<dbReference type="PANTHER" id="PTHR43804">
    <property type="entry name" value="LD18447P"/>
    <property type="match status" value="1"/>
</dbReference>
<reference evidence="6 7" key="1">
    <citation type="submission" date="2011-07" db="EMBL/GenBank/DDBJ databases">
        <authorList>
            <person name="Coyne R."/>
            <person name="Brami D."/>
            <person name="Johnson J."/>
            <person name="Hostetler J."/>
            <person name="Hannick L."/>
            <person name="Clark T."/>
            <person name="Cassidy-Hanley D."/>
            <person name="Inman J."/>
        </authorList>
    </citation>
    <scope>NUCLEOTIDE SEQUENCE [LARGE SCALE GENOMIC DNA]</scope>
    <source>
        <strain evidence="6 7">G5</strain>
    </source>
</reference>
<name>G0R1I2_ICHMU</name>
<keyword evidence="3" id="KW-0648">Protein biosynthesis</keyword>
<dbReference type="SMART" id="SM00937">
    <property type="entry name" value="PCRF"/>
    <property type="match status" value="1"/>
</dbReference>
<dbReference type="EMBL" id="GL984219">
    <property type="protein sequence ID" value="EGR28683.1"/>
    <property type="molecule type" value="Genomic_DNA"/>
</dbReference>
<evidence type="ECO:0000259" key="5">
    <source>
        <dbReference type="SMART" id="SM00937"/>
    </source>
</evidence>
<dbReference type="InParanoid" id="G0R1I2"/>
<dbReference type="AlphaFoldDB" id="G0R1I2"/>
<dbReference type="RefSeq" id="XP_004029919.1">
    <property type="nucleotide sequence ID" value="XM_004029871.1"/>
</dbReference>
<dbReference type="FunCoup" id="G0R1I2">
    <property type="interactions" value="310"/>
</dbReference>
<dbReference type="InterPro" id="IPR045853">
    <property type="entry name" value="Pep_chain_release_fac_I_sf"/>
</dbReference>
<dbReference type="OrthoDB" id="2019491at2759"/>
<dbReference type="Proteomes" id="UP000008983">
    <property type="component" value="Unassembled WGS sequence"/>
</dbReference>
<gene>
    <name evidence="6" type="ORF">IMG5_170670</name>
</gene>
<feature type="coiled-coil region" evidence="4">
    <location>
        <begin position="63"/>
        <end position="117"/>
    </location>
</feature>
<dbReference type="InterPro" id="IPR050057">
    <property type="entry name" value="Prokaryotic/Mito_RF"/>
</dbReference>
<dbReference type="Pfam" id="PF03462">
    <property type="entry name" value="PCRF"/>
    <property type="match status" value="1"/>
</dbReference>
<accession>G0R1I2</accession>
<dbReference type="Gene3D" id="3.30.70.1660">
    <property type="match status" value="1"/>
</dbReference>
<dbReference type="GO" id="GO:0005737">
    <property type="term" value="C:cytoplasm"/>
    <property type="evidence" value="ECO:0007669"/>
    <property type="project" value="UniProtKB-ARBA"/>
</dbReference>
<sequence>KFARKTEKLFIEKQYILTDLNRVIYKKMFQQHQQFSNIQNLLSQENTVYNLDNPQKRKHLIYLQVLNDQFEKFQNTIIQLQDLKEILTDPKQDSEMIAFANEEIQNQQTILDEIQEECIRLLIPKGKFDDSTEIHLEIRPGTGGSESSLFAEELFKMYQNFCAISGYQCKTESFQTDMSINKGCKLGILKIEGEEIYKRLLNESGVHKVIRIPETESKGRLHSSTVSVVVMPIAPFDFKVDEKQLKFEYMRSQGAGGQHVNKVESACRVTHIATGVSVLCQDERYQDRNKARALKLLYDKLYFLEVEKYNEEQSFRRKSQMGGGDRSDKIRTYNFPQDRITDHRSNLTVFGIEKMMEGQFLDQFIDQYQEKVQNEMLVQMIKQLEIEKDDS</sequence>
<keyword evidence="7" id="KW-1185">Reference proteome</keyword>